<dbReference type="OrthoDB" id="2058481at2"/>
<dbReference type="AlphaFoldDB" id="A0A173TQ10"/>
<organism evidence="1 2">
    <name type="scientific">Dorea longicatena</name>
    <dbReference type="NCBI Taxonomy" id="88431"/>
    <lineage>
        <taxon>Bacteria</taxon>
        <taxon>Bacillati</taxon>
        <taxon>Bacillota</taxon>
        <taxon>Clostridia</taxon>
        <taxon>Lachnospirales</taxon>
        <taxon>Lachnospiraceae</taxon>
        <taxon>Dorea</taxon>
    </lineage>
</organism>
<name>A0A173TQ10_9FIRM</name>
<accession>A0A173TQ10</accession>
<proteinExistence type="predicted"/>
<reference evidence="1 2" key="1">
    <citation type="submission" date="2015-09" db="EMBL/GenBank/DDBJ databases">
        <authorList>
            <consortium name="Pathogen Informatics"/>
        </authorList>
    </citation>
    <scope>NUCLEOTIDE SEQUENCE [LARGE SCALE GENOMIC DNA]</scope>
    <source>
        <strain evidence="1 2">2789STDY5834961</strain>
    </source>
</reference>
<protein>
    <submittedName>
        <fullName evidence="1">Uncharacterized protein</fullName>
    </submittedName>
</protein>
<dbReference type="Proteomes" id="UP000095597">
    <property type="component" value="Unassembled WGS sequence"/>
</dbReference>
<dbReference type="RefSeq" id="WP_055214329.1">
    <property type="nucleotide sequence ID" value="NZ_CYXO01000009.1"/>
</dbReference>
<evidence type="ECO:0000313" key="1">
    <source>
        <dbReference type="EMBL" id="CUN04903.1"/>
    </source>
</evidence>
<gene>
    <name evidence="1" type="ORF">ERS852573_01695</name>
</gene>
<sequence>MRVLNFCVDEQKISKMPGCDFSNIARGSSDYLKVHLFVSDGWSGCAKVAEFYDMLGQLRESVPVINNTCTVPAVVTGGILWGIRIVGAKGNYRITTNKLEVMQSRQQRANTGNPAGKRKRMRLGRCGHW</sequence>
<dbReference type="EMBL" id="CYXO01000009">
    <property type="protein sequence ID" value="CUN04903.1"/>
    <property type="molecule type" value="Genomic_DNA"/>
</dbReference>
<evidence type="ECO:0000313" key="2">
    <source>
        <dbReference type="Proteomes" id="UP000095597"/>
    </source>
</evidence>